<dbReference type="EMBL" id="JBHUKU010000007">
    <property type="protein sequence ID" value="MFD2459821.1"/>
    <property type="molecule type" value="Genomic_DNA"/>
</dbReference>
<dbReference type="SUPFAM" id="SSF48452">
    <property type="entry name" value="TPR-like"/>
    <property type="match status" value="1"/>
</dbReference>
<gene>
    <name evidence="1" type="ORF">ACFSYJ_14495</name>
</gene>
<proteinExistence type="predicted"/>
<organism evidence="1 2">
    <name type="scientific">Amycolatopsis samaneae</name>
    <dbReference type="NCBI Taxonomy" id="664691"/>
    <lineage>
        <taxon>Bacteria</taxon>
        <taxon>Bacillati</taxon>
        <taxon>Actinomycetota</taxon>
        <taxon>Actinomycetes</taxon>
        <taxon>Pseudonocardiales</taxon>
        <taxon>Pseudonocardiaceae</taxon>
        <taxon>Amycolatopsis</taxon>
    </lineage>
</organism>
<name>A0ABW5GF50_9PSEU</name>
<accession>A0ABW5GF50</accession>
<sequence>MPAANHLLRVAREATASRVTPASHMTRDELAAAVLAWLADQDPNRAYVFDGNHVGKLERGVVKRPSAHIRAGLRAVLGASDAELGFALGKCPDEAERLTLAAAQPRRVDQAALRTVAGLLAGLRRLEDQTNAATVMPTARSHHDLVIRLASGARGNVRPIAVGLASELSQYLGWLSIPQGRWDDASRYLDQAVVLGLEVDDPLRVSTALSFKAYRGLRTDDMATAEALSAAAYRDSRVHPALRTYCAYQRAEVLAKDGERQAAVKQLTKADGMVDNLPDERLPDSGYWYIPSFFLGQKGFVLRALGDHAAAREAGRACLETMPAGWANSEWARRRRELAETG</sequence>
<reference evidence="2" key="1">
    <citation type="journal article" date="2019" name="Int. J. Syst. Evol. Microbiol.">
        <title>The Global Catalogue of Microorganisms (GCM) 10K type strain sequencing project: providing services to taxonomists for standard genome sequencing and annotation.</title>
        <authorList>
            <consortium name="The Broad Institute Genomics Platform"/>
            <consortium name="The Broad Institute Genome Sequencing Center for Infectious Disease"/>
            <person name="Wu L."/>
            <person name="Ma J."/>
        </authorList>
    </citation>
    <scope>NUCLEOTIDE SEQUENCE [LARGE SCALE GENOMIC DNA]</scope>
    <source>
        <strain evidence="2">CGMCC 4.7643</strain>
    </source>
</reference>
<keyword evidence="2" id="KW-1185">Reference proteome</keyword>
<evidence type="ECO:0000313" key="1">
    <source>
        <dbReference type="EMBL" id="MFD2459821.1"/>
    </source>
</evidence>
<evidence type="ECO:0000313" key="2">
    <source>
        <dbReference type="Proteomes" id="UP001597419"/>
    </source>
</evidence>
<protein>
    <submittedName>
        <fullName evidence="1">XRE family transcriptional regulator</fullName>
    </submittedName>
</protein>
<dbReference type="Gene3D" id="1.25.40.10">
    <property type="entry name" value="Tetratricopeptide repeat domain"/>
    <property type="match status" value="1"/>
</dbReference>
<dbReference type="RefSeq" id="WP_345403032.1">
    <property type="nucleotide sequence ID" value="NZ_BAABHG010000014.1"/>
</dbReference>
<comment type="caution">
    <text evidence="1">The sequence shown here is derived from an EMBL/GenBank/DDBJ whole genome shotgun (WGS) entry which is preliminary data.</text>
</comment>
<dbReference type="InterPro" id="IPR011990">
    <property type="entry name" value="TPR-like_helical_dom_sf"/>
</dbReference>
<dbReference type="Proteomes" id="UP001597419">
    <property type="component" value="Unassembled WGS sequence"/>
</dbReference>